<dbReference type="PANTHER" id="PTHR34184">
    <property type="entry name" value="UPF0718 PROTEIN YCGR"/>
    <property type="match status" value="1"/>
</dbReference>
<name>A0A096CMQ8_9FIRM</name>
<dbReference type="AlphaFoldDB" id="A0A096CMQ8"/>
<dbReference type="RefSeq" id="WP_038153068.1">
    <property type="nucleotide sequence ID" value="NZ_JRNT01000033.1"/>
</dbReference>
<protein>
    <submittedName>
        <fullName evidence="8">Uncharacterized protein</fullName>
    </submittedName>
</protein>
<comment type="caution">
    <text evidence="8">The sequence shown here is derived from an EMBL/GenBank/DDBJ whole genome shotgun (WGS) entry which is preliminary data.</text>
</comment>
<keyword evidence="9" id="KW-1185">Reference proteome</keyword>
<dbReference type="eggNOG" id="COG0523">
    <property type="taxonomic scope" value="Bacteria"/>
</dbReference>
<feature type="transmembrane region" description="Helical" evidence="7">
    <location>
        <begin position="338"/>
        <end position="356"/>
    </location>
</feature>
<keyword evidence="4 7" id="KW-0812">Transmembrane</keyword>
<dbReference type="GO" id="GO:0005886">
    <property type="term" value="C:plasma membrane"/>
    <property type="evidence" value="ECO:0007669"/>
    <property type="project" value="UniProtKB-SubCell"/>
</dbReference>
<feature type="transmembrane region" description="Helical" evidence="7">
    <location>
        <begin position="470"/>
        <end position="489"/>
    </location>
</feature>
<sequence>MSYNNKKIPLYVVMGFLSTGKTTCLKAMTNARSASRILIGQCEQGHATIDEKHVLSLPIPTDDSLHTITTQLTEYIAHNYIQEVWIEWNGMADFSLLERLCALPTMKAAFSLSQVYYVTTTSYCEHMLGLTGNAPTSQLEQADVLIVMTTEKVPTLLQKMAHNRPIYTWHDIENLPPRQSTYRENEKPIFKVRKSHLSRPLLLALLLAISYIGALLYMPNASIANIYKMLLIWTSILLQALPFLAAGAIVSGFLQILIPPRYLEKLLSGNPIKGYLVAILSGAIFPVCDCGTIPIFKSLVAKGVPVPVAMMFMLSSPITNPIAILATYYAFNGQPEIVIWRLVLGILGAIIISATFSRYRGLTPDNLAQSMRKSYATTWDFDNKQPSRWQQLILHSRKEFYNMAPFMIVGSLVASLFQVFGTYAVTTKIIQNNIPLSILCMMVAACLLSLCSTSDAMVAKSFSTHLPLNAIMGFLLLGPMMDVKNILILSSSFPKSFIIRLFITTCIVCFFASLFFAYYGATAIY</sequence>
<comment type="subcellular location">
    <subcellularLocation>
        <location evidence="1">Cell membrane</location>
        <topology evidence="1">Multi-pass membrane protein</topology>
    </subcellularLocation>
</comment>
<evidence type="ECO:0000313" key="9">
    <source>
        <dbReference type="Proteomes" id="UP000029628"/>
    </source>
</evidence>
<dbReference type="InterPro" id="IPR005524">
    <property type="entry name" value="DUF318"/>
</dbReference>
<feature type="transmembrane region" description="Helical" evidence="7">
    <location>
        <begin position="404"/>
        <end position="426"/>
    </location>
</feature>
<feature type="transmembrane region" description="Helical" evidence="7">
    <location>
        <begin position="438"/>
        <end position="458"/>
    </location>
</feature>
<feature type="transmembrane region" description="Helical" evidence="7">
    <location>
        <begin position="201"/>
        <end position="218"/>
    </location>
</feature>
<dbReference type="Pfam" id="PF03773">
    <property type="entry name" value="ArsP_1"/>
    <property type="match status" value="1"/>
</dbReference>
<reference evidence="8 9" key="1">
    <citation type="submission" date="2014-07" db="EMBL/GenBank/DDBJ databases">
        <authorList>
            <person name="McCorrison J."/>
            <person name="Sanka R."/>
            <person name="Torralba M."/>
            <person name="Gillis M."/>
            <person name="Haft D.H."/>
            <person name="Methe B."/>
            <person name="Sutton G."/>
            <person name="Nelson K.E."/>
        </authorList>
    </citation>
    <scope>NUCLEOTIDE SEQUENCE [LARGE SCALE GENOMIC DNA]</scope>
    <source>
        <strain evidence="8 9">DNF00314</strain>
    </source>
</reference>
<comment type="similarity">
    <text evidence="2">Belongs to the UPF0718 family.</text>
</comment>
<feature type="transmembrane region" description="Helical" evidence="7">
    <location>
        <begin position="501"/>
        <end position="521"/>
    </location>
</feature>
<keyword evidence="5 7" id="KW-1133">Transmembrane helix</keyword>
<feature type="transmembrane region" description="Helical" evidence="7">
    <location>
        <begin position="275"/>
        <end position="296"/>
    </location>
</feature>
<dbReference type="eggNOG" id="COG0701">
    <property type="taxonomic scope" value="Bacteria"/>
</dbReference>
<dbReference type="SUPFAM" id="SSF52540">
    <property type="entry name" value="P-loop containing nucleoside triphosphate hydrolases"/>
    <property type="match status" value="1"/>
</dbReference>
<evidence type="ECO:0000256" key="7">
    <source>
        <dbReference type="SAM" id="Phobius"/>
    </source>
</evidence>
<dbReference type="Proteomes" id="UP000029628">
    <property type="component" value="Unassembled WGS sequence"/>
</dbReference>
<keyword evidence="6 7" id="KW-0472">Membrane</keyword>
<proteinExistence type="inferred from homology"/>
<gene>
    <name evidence="8" type="ORF">HMPREF0872_07800</name>
</gene>
<evidence type="ECO:0000256" key="3">
    <source>
        <dbReference type="ARBA" id="ARBA00022475"/>
    </source>
</evidence>
<keyword evidence="3" id="KW-1003">Cell membrane</keyword>
<dbReference type="PANTHER" id="PTHR34184:SF4">
    <property type="entry name" value="UPF0718 PROTEIN YCGR"/>
    <property type="match status" value="1"/>
</dbReference>
<dbReference type="InterPro" id="IPR027417">
    <property type="entry name" value="P-loop_NTPase"/>
</dbReference>
<feature type="transmembrane region" description="Helical" evidence="7">
    <location>
        <begin position="230"/>
        <end position="254"/>
    </location>
</feature>
<evidence type="ECO:0000256" key="1">
    <source>
        <dbReference type="ARBA" id="ARBA00004651"/>
    </source>
</evidence>
<feature type="transmembrane region" description="Helical" evidence="7">
    <location>
        <begin position="308"/>
        <end position="331"/>
    </location>
</feature>
<organism evidence="8 9">
    <name type="scientific">Veillonella montpellierensis DNF00314</name>
    <dbReference type="NCBI Taxonomy" id="1401067"/>
    <lineage>
        <taxon>Bacteria</taxon>
        <taxon>Bacillati</taxon>
        <taxon>Bacillota</taxon>
        <taxon>Negativicutes</taxon>
        <taxon>Veillonellales</taxon>
        <taxon>Veillonellaceae</taxon>
        <taxon>Veillonella</taxon>
    </lineage>
</organism>
<evidence type="ECO:0000256" key="5">
    <source>
        <dbReference type="ARBA" id="ARBA00022989"/>
    </source>
</evidence>
<evidence type="ECO:0000256" key="2">
    <source>
        <dbReference type="ARBA" id="ARBA00006386"/>
    </source>
</evidence>
<evidence type="ECO:0000256" key="6">
    <source>
        <dbReference type="ARBA" id="ARBA00023136"/>
    </source>
</evidence>
<dbReference type="InterPro" id="IPR052923">
    <property type="entry name" value="UPF0718"/>
</dbReference>
<dbReference type="Gene3D" id="3.40.50.300">
    <property type="entry name" value="P-loop containing nucleotide triphosphate hydrolases"/>
    <property type="match status" value="1"/>
</dbReference>
<evidence type="ECO:0000256" key="4">
    <source>
        <dbReference type="ARBA" id="ARBA00022692"/>
    </source>
</evidence>
<accession>A0A096CMQ8</accession>
<dbReference type="EMBL" id="JRNT01000033">
    <property type="protein sequence ID" value="KGF46609.1"/>
    <property type="molecule type" value="Genomic_DNA"/>
</dbReference>
<evidence type="ECO:0000313" key="8">
    <source>
        <dbReference type="EMBL" id="KGF46609.1"/>
    </source>
</evidence>